<organism evidence="1 2">
    <name type="scientific">Pyronema omphalodes (strain CBS 100304)</name>
    <name type="common">Pyronema confluens</name>
    <dbReference type="NCBI Taxonomy" id="1076935"/>
    <lineage>
        <taxon>Eukaryota</taxon>
        <taxon>Fungi</taxon>
        <taxon>Dikarya</taxon>
        <taxon>Ascomycota</taxon>
        <taxon>Pezizomycotina</taxon>
        <taxon>Pezizomycetes</taxon>
        <taxon>Pezizales</taxon>
        <taxon>Pyronemataceae</taxon>
        <taxon>Pyronema</taxon>
    </lineage>
</organism>
<gene>
    <name evidence="1" type="ORF">PCON_11453</name>
</gene>
<dbReference type="EMBL" id="HF935650">
    <property type="protein sequence ID" value="CCX31809.1"/>
    <property type="molecule type" value="Genomic_DNA"/>
</dbReference>
<dbReference type="Proteomes" id="UP000018144">
    <property type="component" value="Unassembled WGS sequence"/>
</dbReference>
<proteinExistence type="predicted"/>
<keyword evidence="2" id="KW-1185">Reference proteome</keyword>
<reference evidence="1 2" key="1">
    <citation type="journal article" date="2013" name="PLoS Genet.">
        <title>The genome and development-dependent transcriptomes of Pyronema confluens: a window into fungal evolution.</title>
        <authorList>
            <person name="Traeger S."/>
            <person name="Altegoer F."/>
            <person name="Freitag M."/>
            <person name="Gabaldon T."/>
            <person name="Kempken F."/>
            <person name="Kumar A."/>
            <person name="Marcet-Houben M."/>
            <person name="Poggeler S."/>
            <person name="Stajich J.E."/>
            <person name="Nowrousian M."/>
        </authorList>
    </citation>
    <scope>NUCLEOTIDE SEQUENCE [LARGE SCALE GENOMIC DNA]</scope>
    <source>
        <strain evidence="2">CBS 100304</strain>
        <tissue evidence="1">Vegetative mycelium</tissue>
    </source>
</reference>
<accession>U4LI94</accession>
<protein>
    <submittedName>
        <fullName evidence="1">Uncharacterized protein</fullName>
    </submittedName>
</protein>
<evidence type="ECO:0000313" key="1">
    <source>
        <dbReference type="EMBL" id="CCX31809.1"/>
    </source>
</evidence>
<sequence>MIHREPLRIDRFGCRLQRFRTSQLFPERFPVNWLPYAIPVDSQSIPIVALRFATVYVQRGCTR</sequence>
<dbReference type="AlphaFoldDB" id="U4LI94"/>
<name>U4LI94_PYROM</name>
<evidence type="ECO:0000313" key="2">
    <source>
        <dbReference type="Proteomes" id="UP000018144"/>
    </source>
</evidence>